<dbReference type="InterPro" id="IPR011047">
    <property type="entry name" value="Quinoprotein_ADH-like_sf"/>
</dbReference>
<evidence type="ECO:0000256" key="1">
    <source>
        <dbReference type="SAM" id="MobiDB-lite"/>
    </source>
</evidence>
<dbReference type="EMBL" id="BAAARW010000015">
    <property type="protein sequence ID" value="GAA2425092.1"/>
    <property type="molecule type" value="Genomic_DNA"/>
</dbReference>
<sequence length="357" mass="37807">MLRHGPIVLAGTVLTASVLAAPAQAAEPPPSPSPSPTPPGFVPRTDPLPNELRSALAKPSAKAGGTSKGLVIGGDQGGHRVLVLDAAKLSWTTASAKWKWKPSASNGFSDVANAWSLPSDVRVRKLKGKTYVIAADSKGFLGAVEYPSGKRLWATDAGAPSNPHATELLPNGNVAAAASTGGWIRVYAASKGRSASSYTQFNLKGGHGVLWDPARKVLWAIGDDHLVSLKVGGTASKPTLKQASKVALPSDGGHDLAPVHGDRDRLWITTNYGVYQYVKSKKNYTTTYKYAADVNRPIVKAVGNNPSTKQVVLTRPKQGCATTWCTDTAEFFGSSNATRKLSGAQFYKVRWFEAAYQ</sequence>
<feature type="region of interest" description="Disordered" evidence="1">
    <location>
        <begin position="23"/>
        <end position="48"/>
    </location>
</feature>
<evidence type="ECO:0000313" key="4">
    <source>
        <dbReference type="Proteomes" id="UP001501231"/>
    </source>
</evidence>
<feature type="compositionally biased region" description="Pro residues" evidence="1">
    <location>
        <begin position="27"/>
        <end position="41"/>
    </location>
</feature>
<reference evidence="3 4" key="1">
    <citation type="journal article" date="2019" name="Int. J. Syst. Evol. Microbiol.">
        <title>The Global Catalogue of Microorganisms (GCM) 10K type strain sequencing project: providing services to taxonomists for standard genome sequencing and annotation.</title>
        <authorList>
            <consortium name="The Broad Institute Genomics Platform"/>
            <consortium name="The Broad Institute Genome Sequencing Center for Infectious Disease"/>
            <person name="Wu L."/>
            <person name="Ma J."/>
        </authorList>
    </citation>
    <scope>NUCLEOTIDE SEQUENCE [LARGE SCALE GENOMIC DNA]</scope>
    <source>
        <strain evidence="3 4">JCM 3325</strain>
    </source>
</reference>
<feature type="chain" id="PRO_5047002557" description="WD40 repeat domain-containing protein" evidence="2">
    <location>
        <begin position="26"/>
        <end position="357"/>
    </location>
</feature>
<name>A0ABN3JC00_9ACTN</name>
<dbReference type="InterPro" id="IPR045383">
    <property type="entry name" value="DUF6528"/>
</dbReference>
<accession>A0ABN3JC00</accession>
<feature type="signal peptide" evidence="2">
    <location>
        <begin position="1"/>
        <end position="25"/>
    </location>
</feature>
<organism evidence="3 4">
    <name type="scientific">Actinomadura vinacea</name>
    <dbReference type="NCBI Taxonomy" id="115336"/>
    <lineage>
        <taxon>Bacteria</taxon>
        <taxon>Bacillati</taxon>
        <taxon>Actinomycetota</taxon>
        <taxon>Actinomycetes</taxon>
        <taxon>Streptosporangiales</taxon>
        <taxon>Thermomonosporaceae</taxon>
        <taxon>Actinomadura</taxon>
    </lineage>
</organism>
<keyword evidence="2" id="KW-0732">Signal</keyword>
<gene>
    <name evidence="3" type="ORF">GCM10010191_41640</name>
</gene>
<proteinExistence type="predicted"/>
<dbReference type="SUPFAM" id="SSF50998">
    <property type="entry name" value="Quinoprotein alcohol dehydrogenase-like"/>
    <property type="match status" value="1"/>
</dbReference>
<evidence type="ECO:0000313" key="3">
    <source>
        <dbReference type="EMBL" id="GAA2425092.1"/>
    </source>
</evidence>
<evidence type="ECO:0008006" key="5">
    <source>
        <dbReference type="Google" id="ProtNLM"/>
    </source>
</evidence>
<comment type="caution">
    <text evidence="3">The sequence shown here is derived from an EMBL/GenBank/DDBJ whole genome shotgun (WGS) entry which is preliminary data.</text>
</comment>
<evidence type="ECO:0000256" key="2">
    <source>
        <dbReference type="SAM" id="SignalP"/>
    </source>
</evidence>
<protein>
    <recommendedName>
        <fullName evidence="5">WD40 repeat domain-containing protein</fullName>
    </recommendedName>
</protein>
<dbReference type="Proteomes" id="UP001501231">
    <property type="component" value="Unassembled WGS sequence"/>
</dbReference>
<dbReference type="Pfam" id="PF20138">
    <property type="entry name" value="DUF6528"/>
    <property type="match status" value="1"/>
</dbReference>
<dbReference type="RefSeq" id="WP_344590878.1">
    <property type="nucleotide sequence ID" value="NZ_BAAARW010000015.1"/>
</dbReference>
<keyword evidence="4" id="KW-1185">Reference proteome</keyword>